<reference evidence="2" key="1">
    <citation type="submission" date="2018-05" db="EMBL/GenBank/DDBJ databases">
        <authorList>
            <person name="Lanie J.A."/>
            <person name="Ng W.-L."/>
            <person name="Kazmierczak K.M."/>
            <person name="Andrzejewski T.M."/>
            <person name="Davidsen T.M."/>
            <person name="Wayne K.J."/>
            <person name="Tettelin H."/>
            <person name="Glass J.I."/>
            <person name="Rusch D."/>
            <person name="Podicherti R."/>
            <person name="Tsui H.-C.T."/>
            <person name="Winkler M.E."/>
        </authorList>
    </citation>
    <scope>NUCLEOTIDE SEQUENCE</scope>
</reference>
<dbReference type="SUPFAM" id="SSF52833">
    <property type="entry name" value="Thioredoxin-like"/>
    <property type="match status" value="1"/>
</dbReference>
<organism evidence="2">
    <name type="scientific">marine metagenome</name>
    <dbReference type="NCBI Taxonomy" id="408172"/>
    <lineage>
        <taxon>unclassified sequences</taxon>
        <taxon>metagenomes</taxon>
        <taxon>ecological metagenomes</taxon>
    </lineage>
</organism>
<proteinExistence type="predicted"/>
<dbReference type="InterPro" id="IPR051924">
    <property type="entry name" value="GST_Kappa/NadH"/>
</dbReference>
<dbReference type="Gene3D" id="3.40.30.10">
    <property type="entry name" value="Glutaredoxin"/>
    <property type="match status" value="1"/>
</dbReference>
<gene>
    <name evidence="2" type="ORF">METZ01_LOCUS224339</name>
</gene>
<feature type="non-terminal residue" evidence="2">
    <location>
        <position position="141"/>
    </location>
</feature>
<dbReference type="PANTHER" id="PTHR42943">
    <property type="entry name" value="GLUTATHIONE S-TRANSFERASE KAPPA"/>
    <property type="match status" value="1"/>
</dbReference>
<feature type="domain" description="DSBA-like thioredoxin" evidence="1">
    <location>
        <begin position="3"/>
        <end position="138"/>
    </location>
</feature>
<dbReference type="EMBL" id="UINC01054137">
    <property type="protein sequence ID" value="SVB71485.1"/>
    <property type="molecule type" value="Genomic_DNA"/>
</dbReference>
<dbReference type="Pfam" id="PF01323">
    <property type="entry name" value="DSBA"/>
    <property type="match status" value="1"/>
</dbReference>
<sequence>MNVDFIFDFASPNSYLCYKTIPKLEKNYNIKFNYVPCLLGGIFKLTNNQAPMIAFGEIPNKMKYENETVFNRFMQEHNINDFKMNEHFPLNTLLLQRGAIAAQKNGFLDHYIEIIMRGMWEESLKLDDQDIFHAFLEKNDC</sequence>
<dbReference type="GO" id="GO:0006749">
    <property type="term" value="P:glutathione metabolic process"/>
    <property type="evidence" value="ECO:0007669"/>
    <property type="project" value="TreeGrafter"/>
</dbReference>
<dbReference type="AlphaFoldDB" id="A0A382G9K0"/>
<dbReference type="GO" id="GO:0004364">
    <property type="term" value="F:glutathione transferase activity"/>
    <property type="evidence" value="ECO:0007669"/>
    <property type="project" value="TreeGrafter"/>
</dbReference>
<dbReference type="InterPro" id="IPR001853">
    <property type="entry name" value="DSBA-like_thioredoxin_dom"/>
</dbReference>
<dbReference type="PANTHER" id="PTHR42943:SF2">
    <property type="entry name" value="GLUTATHIONE S-TRANSFERASE KAPPA 1"/>
    <property type="match status" value="1"/>
</dbReference>
<dbReference type="GO" id="GO:0004602">
    <property type="term" value="F:glutathione peroxidase activity"/>
    <property type="evidence" value="ECO:0007669"/>
    <property type="project" value="TreeGrafter"/>
</dbReference>
<dbReference type="InterPro" id="IPR036249">
    <property type="entry name" value="Thioredoxin-like_sf"/>
</dbReference>
<evidence type="ECO:0000259" key="1">
    <source>
        <dbReference type="Pfam" id="PF01323"/>
    </source>
</evidence>
<accession>A0A382G9K0</accession>
<evidence type="ECO:0000313" key="2">
    <source>
        <dbReference type="EMBL" id="SVB71485.1"/>
    </source>
</evidence>
<protein>
    <recommendedName>
        <fullName evidence="1">DSBA-like thioredoxin domain-containing protein</fullName>
    </recommendedName>
</protein>
<name>A0A382G9K0_9ZZZZ</name>